<evidence type="ECO:0000256" key="10">
    <source>
        <dbReference type="HAMAP-Rule" id="MF_00185"/>
    </source>
</evidence>
<evidence type="ECO:0000256" key="4">
    <source>
        <dbReference type="ARBA" id="ARBA00022679"/>
    </source>
</evidence>
<keyword evidence="6 10" id="KW-0547">Nucleotide-binding</keyword>
<dbReference type="PANTHER" id="PTHR11088:SF60">
    <property type="entry name" value="TRNA DIMETHYLALLYLTRANSFERASE"/>
    <property type="match status" value="1"/>
</dbReference>
<comment type="caution">
    <text evidence="10">Lacks conserved residue(s) required for the propagation of feature annotation.</text>
</comment>
<dbReference type="InterPro" id="IPR027417">
    <property type="entry name" value="P-loop_NTPase"/>
</dbReference>
<keyword evidence="7 10" id="KW-0067">ATP-binding</keyword>
<evidence type="ECO:0000256" key="1">
    <source>
        <dbReference type="ARBA" id="ARBA00001946"/>
    </source>
</evidence>
<evidence type="ECO:0000256" key="7">
    <source>
        <dbReference type="ARBA" id="ARBA00022840"/>
    </source>
</evidence>
<dbReference type="Gene3D" id="1.10.20.140">
    <property type="match status" value="1"/>
</dbReference>
<dbReference type="HAMAP" id="MF_00185">
    <property type="entry name" value="IPP_trans"/>
    <property type="match status" value="1"/>
</dbReference>
<dbReference type="STRING" id="1528.SAMN04488579_12221"/>
<comment type="cofactor">
    <cofactor evidence="1 10">
        <name>Mg(2+)</name>
        <dbReference type="ChEBI" id="CHEBI:18420"/>
    </cofactor>
</comment>
<dbReference type="GO" id="GO:0052381">
    <property type="term" value="F:tRNA dimethylallyltransferase activity"/>
    <property type="evidence" value="ECO:0007669"/>
    <property type="project" value="UniProtKB-UniRule"/>
</dbReference>
<dbReference type="Proteomes" id="UP000199652">
    <property type="component" value="Unassembled WGS sequence"/>
</dbReference>
<dbReference type="PANTHER" id="PTHR11088">
    <property type="entry name" value="TRNA DIMETHYLALLYLTRANSFERASE"/>
    <property type="match status" value="1"/>
</dbReference>
<comment type="subunit">
    <text evidence="10">Monomer.</text>
</comment>
<protein>
    <recommendedName>
        <fullName evidence="10">tRNA dimethylallyltransferase</fullName>
        <ecNumber evidence="10">2.5.1.75</ecNumber>
    </recommendedName>
    <alternativeName>
        <fullName evidence="10">Dimethylallyl diphosphate:tRNA dimethylallyltransferase</fullName>
        <shortName evidence="10">DMAPP:tRNA dimethylallyltransferase</shortName>
        <shortName evidence="10">DMATase</shortName>
    </alternativeName>
    <alternativeName>
        <fullName evidence="10">Isopentenyl-diphosphate:tRNA isopentenyltransferase</fullName>
        <shortName evidence="10">IPP transferase</shortName>
        <shortName evidence="10">IPPT</shortName>
        <shortName evidence="10">IPTase</shortName>
    </alternativeName>
</protein>
<evidence type="ECO:0000256" key="12">
    <source>
        <dbReference type="RuleBase" id="RU003784"/>
    </source>
</evidence>
<dbReference type="InterPro" id="IPR018022">
    <property type="entry name" value="IPT"/>
</dbReference>
<dbReference type="InterPro" id="IPR039657">
    <property type="entry name" value="Dimethylallyltransferase"/>
</dbReference>
<evidence type="ECO:0000256" key="6">
    <source>
        <dbReference type="ARBA" id="ARBA00022741"/>
    </source>
</evidence>
<feature type="region of interest" description="Interaction with substrate tRNA" evidence="10">
    <location>
        <begin position="36"/>
        <end position="39"/>
    </location>
</feature>
<name>A0A1H3IC01_EUBBA</name>
<dbReference type="OrthoDB" id="9776390at2"/>
<evidence type="ECO:0000256" key="8">
    <source>
        <dbReference type="ARBA" id="ARBA00022842"/>
    </source>
</evidence>
<dbReference type="NCBIfam" id="TIGR00174">
    <property type="entry name" value="miaA"/>
    <property type="match status" value="1"/>
</dbReference>
<dbReference type="SUPFAM" id="SSF52540">
    <property type="entry name" value="P-loop containing nucleoside triphosphate hydrolases"/>
    <property type="match status" value="1"/>
</dbReference>
<evidence type="ECO:0000256" key="3">
    <source>
        <dbReference type="ARBA" id="ARBA00005842"/>
    </source>
</evidence>
<organism evidence="14 15">
    <name type="scientific">Eubacterium barkeri</name>
    <name type="common">Clostridium barkeri</name>
    <dbReference type="NCBI Taxonomy" id="1528"/>
    <lineage>
        <taxon>Bacteria</taxon>
        <taxon>Bacillati</taxon>
        <taxon>Bacillota</taxon>
        <taxon>Clostridia</taxon>
        <taxon>Eubacteriales</taxon>
        <taxon>Eubacteriaceae</taxon>
        <taxon>Eubacterium</taxon>
    </lineage>
</organism>
<evidence type="ECO:0000256" key="5">
    <source>
        <dbReference type="ARBA" id="ARBA00022694"/>
    </source>
</evidence>
<comment type="catalytic activity">
    <reaction evidence="9 10 11">
        <text>adenosine(37) in tRNA + dimethylallyl diphosphate = N(6)-dimethylallyladenosine(37) in tRNA + diphosphate</text>
        <dbReference type="Rhea" id="RHEA:26482"/>
        <dbReference type="Rhea" id="RHEA-COMP:10162"/>
        <dbReference type="Rhea" id="RHEA-COMP:10375"/>
        <dbReference type="ChEBI" id="CHEBI:33019"/>
        <dbReference type="ChEBI" id="CHEBI:57623"/>
        <dbReference type="ChEBI" id="CHEBI:74411"/>
        <dbReference type="ChEBI" id="CHEBI:74415"/>
        <dbReference type="EC" id="2.5.1.75"/>
    </reaction>
</comment>
<evidence type="ECO:0000256" key="9">
    <source>
        <dbReference type="ARBA" id="ARBA00049563"/>
    </source>
</evidence>
<keyword evidence="4 10" id="KW-0808">Transferase</keyword>
<dbReference type="GO" id="GO:0005524">
    <property type="term" value="F:ATP binding"/>
    <property type="evidence" value="ECO:0007669"/>
    <property type="project" value="UniProtKB-UniRule"/>
</dbReference>
<keyword evidence="5 10" id="KW-0819">tRNA processing</keyword>
<feature type="binding site" evidence="10">
    <location>
        <begin position="11"/>
        <end position="18"/>
    </location>
    <ligand>
        <name>ATP</name>
        <dbReference type="ChEBI" id="CHEBI:30616"/>
    </ligand>
</feature>
<evidence type="ECO:0000313" key="15">
    <source>
        <dbReference type="Proteomes" id="UP000199652"/>
    </source>
</evidence>
<accession>A0A1H3IC01</accession>
<feature type="site" description="Interaction with substrate tRNA" evidence="10">
    <location>
        <position position="102"/>
    </location>
</feature>
<dbReference type="GO" id="GO:0006400">
    <property type="term" value="P:tRNA modification"/>
    <property type="evidence" value="ECO:0007669"/>
    <property type="project" value="TreeGrafter"/>
</dbReference>
<sequence>MEKEKILVVVGPTASGKTATGVALAKKLDGEIVSADSMQIYQQMTIGTAKPTPEEMEGVPHHLMDFVPPDKPYSVAHFVEDATACIQDIQSRGKVPIVLGGTGLYINGLTLPWDFTAQNRDEGVRQLLEERVREHGPEGLYRELLAVDPNTAAGMHPNNIKRVIRALEIYRVTGRTKSEWDAEARSIPTIYDSVMTGIHWDRGELYDRINERVDQMFAQGLLGEVQALLNAGYGPELTSLKAIGYKELFPYLRGERDLEETIRILKRDTRHFAKRQLTWFRKDARIKWFDFKAIGGPEALADQMAMYYKKTREGN</sequence>
<evidence type="ECO:0000256" key="13">
    <source>
        <dbReference type="RuleBase" id="RU003785"/>
    </source>
</evidence>
<dbReference type="Pfam" id="PF01715">
    <property type="entry name" value="IPPT"/>
    <property type="match status" value="1"/>
</dbReference>
<proteinExistence type="inferred from homology"/>
<keyword evidence="15" id="KW-1185">Reference proteome</keyword>
<dbReference type="EC" id="2.5.1.75" evidence="10"/>
<dbReference type="EMBL" id="FNOU01000022">
    <property type="protein sequence ID" value="SDY25137.1"/>
    <property type="molecule type" value="Genomic_DNA"/>
</dbReference>
<evidence type="ECO:0000313" key="14">
    <source>
        <dbReference type="EMBL" id="SDY25137.1"/>
    </source>
</evidence>
<dbReference type="RefSeq" id="WP_090246562.1">
    <property type="nucleotide sequence ID" value="NZ_FNOU01000022.1"/>
</dbReference>
<evidence type="ECO:0000256" key="2">
    <source>
        <dbReference type="ARBA" id="ARBA00003213"/>
    </source>
</evidence>
<evidence type="ECO:0000256" key="11">
    <source>
        <dbReference type="RuleBase" id="RU003783"/>
    </source>
</evidence>
<keyword evidence="8 10" id="KW-0460">Magnesium</keyword>
<comment type="function">
    <text evidence="2 10 12">Catalyzes the transfer of a dimethylallyl group onto the adenine at position 37 in tRNAs that read codons beginning with uridine, leading to the formation of N6-(dimethylallyl)adenosine (i(6)A).</text>
</comment>
<dbReference type="AlphaFoldDB" id="A0A1H3IC01"/>
<gene>
    <name evidence="10" type="primary">miaA</name>
    <name evidence="14" type="ORF">SAMN04488579_12221</name>
</gene>
<comment type="similarity">
    <text evidence="3 10 13">Belongs to the IPP transferase family.</text>
</comment>
<feature type="binding site" evidence="10">
    <location>
        <begin position="13"/>
        <end position="18"/>
    </location>
    <ligand>
        <name>substrate</name>
    </ligand>
</feature>
<dbReference type="Gene3D" id="3.40.50.300">
    <property type="entry name" value="P-loop containing nucleotide triphosphate hydrolases"/>
    <property type="match status" value="1"/>
</dbReference>
<feature type="site" description="Interaction with substrate tRNA" evidence="10">
    <location>
        <position position="125"/>
    </location>
</feature>
<reference evidence="15" key="1">
    <citation type="submission" date="2016-10" db="EMBL/GenBank/DDBJ databases">
        <authorList>
            <person name="Varghese N."/>
            <person name="Submissions S."/>
        </authorList>
    </citation>
    <scope>NUCLEOTIDE SEQUENCE [LARGE SCALE GENOMIC DNA]</scope>
    <source>
        <strain evidence="15">VPI 5359</strain>
    </source>
</reference>